<dbReference type="EMBL" id="CP032630">
    <property type="protein sequence ID" value="AYF96913.1"/>
    <property type="molecule type" value="Genomic_DNA"/>
</dbReference>
<gene>
    <name evidence="2" type="ORF">D7I47_00690</name>
</gene>
<dbReference type="RefSeq" id="WP_120761264.1">
    <property type="nucleotide sequence ID" value="NZ_CP032630.1"/>
</dbReference>
<dbReference type="KEGG" id="lyd:D7I47_00690"/>
<evidence type="ECO:0000256" key="1">
    <source>
        <dbReference type="SAM" id="Phobius"/>
    </source>
</evidence>
<dbReference type="Proteomes" id="UP000278886">
    <property type="component" value="Chromosome"/>
</dbReference>
<protein>
    <submittedName>
        <fullName evidence="2">Uncharacterized protein</fullName>
    </submittedName>
</protein>
<keyword evidence="1" id="KW-1133">Transmembrane helix</keyword>
<sequence>MLAAARKLATWLQTHRPSTPGPLLAREFDELHAAIGPPLDLAVRSAPVRGRPVAASSPTTTWMSGASAGLGLALFPVVLGAIGLIVSFLINATLAR</sequence>
<proteinExistence type="predicted"/>
<name>A0A387B3C7_9MICO</name>
<keyword evidence="1" id="KW-0812">Transmembrane</keyword>
<keyword evidence="3" id="KW-1185">Reference proteome</keyword>
<dbReference type="OrthoDB" id="5793358at2"/>
<evidence type="ECO:0000313" key="3">
    <source>
        <dbReference type="Proteomes" id="UP000278886"/>
    </source>
</evidence>
<evidence type="ECO:0000313" key="2">
    <source>
        <dbReference type="EMBL" id="AYF96913.1"/>
    </source>
</evidence>
<reference evidence="3" key="1">
    <citation type="submission" date="2018-09" db="EMBL/GenBank/DDBJ databases">
        <title>Genome sequencing of strain 2DFWR-13.</title>
        <authorList>
            <person name="Heo J."/>
            <person name="Kim S.-J."/>
            <person name="Kwon S.-W."/>
        </authorList>
    </citation>
    <scope>NUCLEOTIDE SEQUENCE [LARGE SCALE GENOMIC DNA]</scope>
    <source>
        <strain evidence="3">2DFWR-13</strain>
    </source>
</reference>
<organism evidence="2 3">
    <name type="scientific">Protaetiibacter intestinalis</name>
    <dbReference type="NCBI Taxonomy" id="2419774"/>
    <lineage>
        <taxon>Bacteria</taxon>
        <taxon>Bacillati</taxon>
        <taxon>Actinomycetota</taxon>
        <taxon>Actinomycetes</taxon>
        <taxon>Micrococcales</taxon>
        <taxon>Microbacteriaceae</taxon>
        <taxon>Protaetiibacter</taxon>
    </lineage>
</organism>
<dbReference type="AlphaFoldDB" id="A0A387B3C7"/>
<accession>A0A387B3C7</accession>
<keyword evidence="1" id="KW-0472">Membrane</keyword>
<feature type="transmembrane region" description="Helical" evidence="1">
    <location>
        <begin position="68"/>
        <end position="90"/>
    </location>
</feature>